<evidence type="ECO:0000256" key="1">
    <source>
        <dbReference type="SAM" id="MobiDB-lite"/>
    </source>
</evidence>
<dbReference type="AlphaFoldDB" id="A0AAU9FIM5"/>
<gene>
    <name evidence="3" type="ORF">DMAD_12839</name>
</gene>
<dbReference type="Gene3D" id="1.10.8.10">
    <property type="entry name" value="DNA helicase RuvA subunit, C-terminal domain"/>
    <property type="match status" value="1"/>
</dbReference>
<dbReference type="SMART" id="SM01407">
    <property type="entry name" value="NAC"/>
    <property type="match status" value="1"/>
</dbReference>
<feature type="region of interest" description="Disordered" evidence="1">
    <location>
        <begin position="42"/>
        <end position="69"/>
    </location>
</feature>
<proteinExistence type="predicted"/>
<dbReference type="PANTHER" id="PTHR21713">
    <property type="entry name" value="NASCENT POLYPEPTIDE ASSOCIATED COMPLEX ALPHA SUBUNIT-RELATED"/>
    <property type="match status" value="1"/>
</dbReference>
<sequence length="222" mass="23641">MGKKQRNKKAKAAAALAAAEARSAAAASDAAAALKLLEGLASDDSDDLSNGDMTLVDGDGAAPTAAYKQSRGEKKARRLLAKLDLQPVPNVKRVTMRKNKNILLFMDQPDVYKVGETYLCFGDVKVDDIASTAAALAAERFLQNDVSPDQSEQDEALAMAQAAEDEKDDPEIDEAAASELNDNDIELVQMQSNCSRKKAINALLENDNDVVNAIMALTLSVA</sequence>
<accession>A0AAU9FIM5</accession>
<name>A0AAU9FIM5_DROMD</name>
<dbReference type="Pfam" id="PF01849">
    <property type="entry name" value="NAC"/>
    <property type="match status" value="1"/>
</dbReference>
<evidence type="ECO:0000259" key="2">
    <source>
        <dbReference type="PROSITE" id="PS51151"/>
    </source>
</evidence>
<dbReference type="EMBL" id="AP029264">
    <property type="protein sequence ID" value="BFF95435.1"/>
    <property type="molecule type" value="Genomic_DNA"/>
</dbReference>
<protein>
    <submittedName>
        <fullName evidence="3">Nascent polypeptide-associated complex subunit alpha</fullName>
    </submittedName>
</protein>
<feature type="region of interest" description="Disordered" evidence="1">
    <location>
        <begin position="145"/>
        <end position="171"/>
    </location>
</feature>
<dbReference type="InterPro" id="IPR016641">
    <property type="entry name" value="EGD2/NACA0like"/>
</dbReference>
<dbReference type="InterPro" id="IPR002715">
    <property type="entry name" value="Nas_poly-pep-assoc_cplx_dom"/>
</dbReference>
<evidence type="ECO:0000313" key="3">
    <source>
        <dbReference type="EMBL" id="BFF95435.1"/>
    </source>
</evidence>
<organism evidence="3 4">
    <name type="scientific">Drosophila madeirensis</name>
    <name type="common">Fruit fly</name>
    <dbReference type="NCBI Taxonomy" id="30013"/>
    <lineage>
        <taxon>Eukaryota</taxon>
        <taxon>Metazoa</taxon>
        <taxon>Ecdysozoa</taxon>
        <taxon>Arthropoda</taxon>
        <taxon>Hexapoda</taxon>
        <taxon>Insecta</taxon>
        <taxon>Pterygota</taxon>
        <taxon>Neoptera</taxon>
        <taxon>Endopterygota</taxon>
        <taxon>Diptera</taxon>
        <taxon>Brachycera</taxon>
        <taxon>Muscomorpha</taxon>
        <taxon>Ephydroidea</taxon>
        <taxon>Drosophilidae</taxon>
        <taxon>Drosophila</taxon>
        <taxon>Sophophora</taxon>
    </lineage>
</organism>
<dbReference type="Gene3D" id="2.20.70.30">
    <property type="entry name" value="Nascent polypeptide-associated complex domain"/>
    <property type="match status" value="1"/>
</dbReference>
<feature type="domain" description="NAC-A/B" evidence="2">
    <location>
        <begin position="70"/>
        <end position="133"/>
    </location>
</feature>
<dbReference type="InterPro" id="IPR038187">
    <property type="entry name" value="NAC_A/B_dom_sf"/>
</dbReference>
<evidence type="ECO:0000313" key="4">
    <source>
        <dbReference type="Proteomes" id="UP001500889"/>
    </source>
</evidence>
<keyword evidence="4" id="KW-1185">Reference proteome</keyword>
<reference evidence="3 4" key="1">
    <citation type="submission" date="2024-02" db="EMBL/GenBank/DDBJ databases">
        <title>A chromosome-level genome assembly of Drosophila madeirensis, a fruit fly species endemic to Madeira island.</title>
        <authorList>
            <person name="Tomihara K."/>
            <person name="Llopart A."/>
            <person name="Yamamoto D."/>
        </authorList>
    </citation>
    <scope>NUCLEOTIDE SEQUENCE [LARGE SCALE GENOMIC DNA]</scope>
    <source>
        <strain evidence="3 4">RF1</strain>
    </source>
</reference>
<dbReference type="PROSITE" id="PS51151">
    <property type="entry name" value="NAC_AB"/>
    <property type="match status" value="1"/>
</dbReference>
<dbReference type="Proteomes" id="UP001500889">
    <property type="component" value="Chromosome U"/>
</dbReference>
<dbReference type="CDD" id="cd22054">
    <property type="entry name" value="NAC_NACA"/>
    <property type="match status" value="1"/>
</dbReference>
<dbReference type="GO" id="GO:0005854">
    <property type="term" value="C:nascent polypeptide-associated complex"/>
    <property type="evidence" value="ECO:0007669"/>
    <property type="project" value="InterPro"/>
</dbReference>